<sequence length="91" mass="10545">MDDVAESDHNHIIEMHNYLTSVYFEDNERSALLAMAQELRHAKNGVNVVSESRIRSHFGRPNWRKVFSNLANAHKCSLIGTWLRVDSKIYC</sequence>
<dbReference type="Pfam" id="PF08030">
    <property type="entry name" value="NAD_binding_6"/>
    <property type="match status" value="1"/>
</dbReference>
<dbReference type="GO" id="GO:0016174">
    <property type="term" value="F:NAD(P)H oxidase H2O2-forming activity"/>
    <property type="evidence" value="ECO:0007669"/>
    <property type="project" value="TreeGrafter"/>
</dbReference>
<dbReference type="PANTHER" id="PTHR11972">
    <property type="entry name" value="NADPH OXIDASE"/>
    <property type="match status" value="1"/>
</dbReference>
<dbReference type="Proteomes" id="UP000515123">
    <property type="component" value="Linkage group 5"/>
</dbReference>
<dbReference type="PANTHER" id="PTHR11972:SF54">
    <property type="entry name" value="RESPIRATORY BURST OXIDASE HOMOLOG PROTEIN J-RELATED"/>
    <property type="match status" value="1"/>
</dbReference>
<dbReference type="RefSeq" id="XP_020089541.1">
    <property type="nucleotide sequence ID" value="XM_020233952.1"/>
</dbReference>
<feature type="domain" description="Ferric reductase NAD binding" evidence="2">
    <location>
        <begin position="2"/>
        <end position="78"/>
    </location>
</feature>
<reference evidence="4" key="2">
    <citation type="submission" date="2025-08" db="UniProtKB">
        <authorList>
            <consortium name="RefSeq"/>
        </authorList>
    </citation>
    <scope>IDENTIFICATION</scope>
    <source>
        <tissue evidence="4">Leaf</tissue>
    </source>
</reference>
<dbReference type="Gene3D" id="3.40.50.80">
    <property type="entry name" value="Nucleotide-binding domain of ferredoxin-NADP reductase (FNR) module"/>
    <property type="match status" value="1"/>
</dbReference>
<name>A0A6P5F086_ANACO</name>
<reference evidence="3" key="1">
    <citation type="journal article" date="2015" name="Nat. Genet.">
        <title>The pineapple genome and the evolution of CAM photosynthesis.</title>
        <authorList>
            <person name="Ming R."/>
            <person name="VanBuren R."/>
            <person name="Wai C.M."/>
            <person name="Tang H."/>
            <person name="Schatz M.C."/>
            <person name="Bowers J.E."/>
            <person name="Lyons E."/>
            <person name="Wang M.L."/>
            <person name="Chen J."/>
            <person name="Biggers E."/>
            <person name="Zhang J."/>
            <person name="Huang L."/>
            <person name="Zhang L."/>
            <person name="Miao W."/>
            <person name="Zhang J."/>
            <person name="Ye Z."/>
            <person name="Miao C."/>
            <person name="Lin Z."/>
            <person name="Wang H."/>
            <person name="Zhou H."/>
            <person name="Yim W.C."/>
            <person name="Priest H.D."/>
            <person name="Zheng C."/>
            <person name="Woodhouse M."/>
            <person name="Edger P.P."/>
            <person name="Guyot R."/>
            <person name="Guo H.B."/>
            <person name="Guo H."/>
            <person name="Zheng G."/>
            <person name="Singh R."/>
            <person name="Sharma A."/>
            <person name="Min X."/>
            <person name="Zheng Y."/>
            <person name="Lee H."/>
            <person name="Gurtowski J."/>
            <person name="Sedlazeck F.J."/>
            <person name="Harkess A."/>
            <person name="McKain M.R."/>
            <person name="Liao Z."/>
            <person name="Fang J."/>
            <person name="Liu J."/>
            <person name="Zhang X."/>
            <person name="Zhang Q."/>
            <person name="Hu W."/>
            <person name="Qin Y."/>
            <person name="Wang K."/>
            <person name="Chen L.Y."/>
            <person name="Shirley N."/>
            <person name="Lin Y.R."/>
            <person name="Liu L.Y."/>
            <person name="Hernandez A.G."/>
            <person name="Wright C.L."/>
            <person name="Bulone V."/>
            <person name="Tuskan G.A."/>
            <person name="Heath K."/>
            <person name="Zee F."/>
            <person name="Moore P.H."/>
            <person name="Sunkar R."/>
            <person name="Leebens-Mack J.H."/>
            <person name="Mockler T."/>
            <person name="Bennetzen J.L."/>
            <person name="Freeling M."/>
            <person name="Sankoff D."/>
            <person name="Paterson A.H."/>
            <person name="Zhu X."/>
            <person name="Yang X."/>
            <person name="Smith J.A."/>
            <person name="Cushman J.C."/>
            <person name="Paull R.E."/>
            <person name="Yu Q."/>
        </authorList>
    </citation>
    <scope>NUCLEOTIDE SEQUENCE [LARGE SCALE GENOMIC DNA]</scope>
    <source>
        <strain evidence="3">cv. F153</strain>
    </source>
</reference>
<organism evidence="3 4">
    <name type="scientific">Ananas comosus</name>
    <name type="common">Pineapple</name>
    <name type="synonym">Ananas ananas</name>
    <dbReference type="NCBI Taxonomy" id="4615"/>
    <lineage>
        <taxon>Eukaryota</taxon>
        <taxon>Viridiplantae</taxon>
        <taxon>Streptophyta</taxon>
        <taxon>Embryophyta</taxon>
        <taxon>Tracheophyta</taxon>
        <taxon>Spermatophyta</taxon>
        <taxon>Magnoliopsida</taxon>
        <taxon>Liliopsida</taxon>
        <taxon>Poales</taxon>
        <taxon>Bromeliaceae</taxon>
        <taxon>Bromelioideae</taxon>
        <taxon>Ananas</taxon>
    </lineage>
</organism>
<dbReference type="GeneID" id="109711061"/>
<dbReference type="InterPro" id="IPR050369">
    <property type="entry name" value="RBOH/FRE"/>
</dbReference>
<dbReference type="AlphaFoldDB" id="A0A6P5F086"/>
<keyword evidence="1" id="KW-0560">Oxidoreductase</keyword>
<keyword evidence="3" id="KW-1185">Reference proteome</keyword>
<dbReference type="InterPro" id="IPR013121">
    <property type="entry name" value="Fe_red_NAD-bd_6"/>
</dbReference>
<evidence type="ECO:0000313" key="3">
    <source>
        <dbReference type="Proteomes" id="UP000515123"/>
    </source>
</evidence>
<proteinExistence type="predicted"/>
<evidence type="ECO:0000256" key="1">
    <source>
        <dbReference type="ARBA" id="ARBA00023002"/>
    </source>
</evidence>
<evidence type="ECO:0000259" key="2">
    <source>
        <dbReference type="Pfam" id="PF08030"/>
    </source>
</evidence>
<dbReference type="OrthoDB" id="670445at2759"/>
<protein>
    <submittedName>
        <fullName evidence="4">Respiratory burst oxidase homolog protein H</fullName>
    </submittedName>
</protein>
<dbReference type="InterPro" id="IPR039261">
    <property type="entry name" value="FNR_nucleotide-bd"/>
</dbReference>
<evidence type="ECO:0000313" key="4">
    <source>
        <dbReference type="RefSeq" id="XP_020089541.1"/>
    </source>
</evidence>
<dbReference type="GO" id="GO:0005886">
    <property type="term" value="C:plasma membrane"/>
    <property type="evidence" value="ECO:0007669"/>
    <property type="project" value="TreeGrafter"/>
</dbReference>
<gene>
    <name evidence="4" type="primary">LOC109711061</name>
</gene>
<accession>A0A6P5F086</accession>